<accession>A0AA37UR23</accession>
<dbReference type="Proteomes" id="UP001157160">
    <property type="component" value="Unassembled WGS sequence"/>
</dbReference>
<keyword evidence="3" id="KW-1185">Reference proteome</keyword>
<sequence>MIVPLGAGLGPDGVEQEDGPPLGPVLLRGGELLVRWAGLGAPPAPFDGYLAEHLALALEAARG</sequence>
<gene>
    <name evidence="2" type="ORF">GCM10025874_05150</name>
</gene>
<organism evidence="2 3">
    <name type="scientific">Arenivirga flava</name>
    <dbReference type="NCBI Taxonomy" id="1930060"/>
    <lineage>
        <taxon>Bacteria</taxon>
        <taxon>Bacillati</taxon>
        <taxon>Actinomycetota</taxon>
        <taxon>Actinomycetes</taxon>
        <taxon>Micrococcales</taxon>
        <taxon>Microbacteriaceae</taxon>
        <taxon>Arenivirga</taxon>
    </lineage>
</organism>
<evidence type="ECO:0000313" key="2">
    <source>
        <dbReference type="EMBL" id="GMA27262.1"/>
    </source>
</evidence>
<dbReference type="RefSeq" id="WP_284229739.1">
    <property type="nucleotide sequence ID" value="NZ_BSUL01000001.1"/>
</dbReference>
<evidence type="ECO:0000313" key="3">
    <source>
        <dbReference type="Proteomes" id="UP001157160"/>
    </source>
</evidence>
<feature type="region of interest" description="Disordered" evidence="1">
    <location>
        <begin position="1"/>
        <end position="22"/>
    </location>
</feature>
<comment type="caution">
    <text evidence="2">The sequence shown here is derived from an EMBL/GenBank/DDBJ whole genome shotgun (WGS) entry which is preliminary data.</text>
</comment>
<reference evidence="2 3" key="1">
    <citation type="journal article" date="2014" name="Int. J. Syst. Evol. Microbiol.">
        <title>Complete genome sequence of Corynebacterium casei LMG S-19264T (=DSM 44701T), isolated from a smear-ripened cheese.</title>
        <authorList>
            <consortium name="US DOE Joint Genome Institute (JGI-PGF)"/>
            <person name="Walter F."/>
            <person name="Albersmeier A."/>
            <person name="Kalinowski J."/>
            <person name="Ruckert C."/>
        </authorList>
    </citation>
    <scope>NUCLEOTIDE SEQUENCE [LARGE SCALE GENOMIC DNA]</scope>
    <source>
        <strain evidence="2 3">NBRC 112289</strain>
    </source>
</reference>
<proteinExistence type="predicted"/>
<protein>
    <submittedName>
        <fullName evidence="2">Uncharacterized protein</fullName>
    </submittedName>
</protein>
<dbReference type="EMBL" id="BSUL01000001">
    <property type="protein sequence ID" value="GMA27262.1"/>
    <property type="molecule type" value="Genomic_DNA"/>
</dbReference>
<evidence type="ECO:0000256" key="1">
    <source>
        <dbReference type="SAM" id="MobiDB-lite"/>
    </source>
</evidence>
<name>A0AA37UR23_9MICO</name>
<dbReference type="AlphaFoldDB" id="A0AA37UR23"/>